<dbReference type="Gene3D" id="3.40.50.300">
    <property type="entry name" value="P-loop containing nucleotide triphosphate hydrolases"/>
    <property type="match status" value="1"/>
</dbReference>
<dbReference type="SMART" id="SM00382">
    <property type="entry name" value="AAA"/>
    <property type="match status" value="1"/>
</dbReference>
<dbReference type="CDD" id="cd03259">
    <property type="entry name" value="ABC_Carb_Solutes_like"/>
    <property type="match status" value="1"/>
</dbReference>
<gene>
    <name evidence="12" type="ORF">FHS77_002503</name>
</gene>
<dbReference type="InterPro" id="IPR015853">
    <property type="entry name" value="ABC_transpr_FbpC"/>
</dbReference>
<comment type="caution">
    <text evidence="12">The sequence shown here is derived from an EMBL/GenBank/DDBJ whole genome shotgun (WGS) entry which is preliminary data.</text>
</comment>
<dbReference type="InterPro" id="IPR050093">
    <property type="entry name" value="ABC_SmlMolc_Importer"/>
</dbReference>
<dbReference type="GO" id="GO:0015697">
    <property type="term" value="P:quaternary ammonium group transport"/>
    <property type="evidence" value="ECO:0007669"/>
    <property type="project" value="UniProtKB-ARBA"/>
</dbReference>
<accession>A0A841LX70</accession>
<dbReference type="InterPro" id="IPR003439">
    <property type="entry name" value="ABC_transporter-like_ATP-bd"/>
</dbReference>
<dbReference type="PANTHER" id="PTHR42781:SF4">
    <property type="entry name" value="SPERMIDINE_PUTRESCINE IMPORT ATP-BINDING PROTEIN POTA"/>
    <property type="match status" value="1"/>
</dbReference>
<keyword evidence="9" id="KW-0406">Ion transport</keyword>
<evidence type="ECO:0000256" key="2">
    <source>
        <dbReference type="ARBA" id="ARBA00005417"/>
    </source>
</evidence>
<keyword evidence="4" id="KW-1003">Cell membrane</keyword>
<evidence type="ECO:0000256" key="6">
    <source>
        <dbReference type="ARBA" id="ARBA00022741"/>
    </source>
</evidence>
<keyword evidence="6" id="KW-0547">Nucleotide-binding</keyword>
<sequence>MMSTEQSTNSDHSKTPALELSHLHKKFGTTQALNDLSLTIQRGEVVCLVGHSGCGKTTLLKIISGVDSPDGGSVCINGTQVAGDSGFIEPENRKVGVVFQDYALFPHLTIEQNIMFGLRKMAKSEARDRARQMLELVNLTHMADKYPHMLSGGEQQRIALARALAPKPDILLMDEPFSNLDRGLRDQLRHDTISLLRKLGTTVIFVTHDAEEALSTGDKIVLMRAGHIVQTGTPRELYDQPCCRYTADFFCDYNIVQGTMRTGEVETALGCFATDYIGDDCPAVVYLRPCDICPCLTQAATIDAISAQIESRVFRGDMEELTLKIGALSEPLKLRTSTRLPAQAETTQIEVSRDRALIFKL</sequence>
<comment type="similarity">
    <text evidence="2">Belongs to the ABC transporter superfamily.</text>
</comment>
<dbReference type="GO" id="GO:0005886">
    <property type="term" value="C:plasma membrane"/>
    <property type="evidence" value="ECO:0007669"/>
    <property type="project" value="UniProtKB-SubCell"/>
</dbReference>
<dbReference type="FunFam" id="3.40.50.300:FF:000425">
    <property type="entry name" value="Probable ABC transporter, ATP-binding subunit"/>
    <property type="match status" value="1"/>
</dbReference>
<dbReference type="Pfam" id="PF00005">
    <property type="entry name" value="ABC_tran"/>
    <property type="match status" value="1"/>
</dbReference>
<dbReference type="EMBL" id="JACIIU010000014">
    <property type="protein sequence ID" value="MBB6261936.1"/>
    <property type="molecule type" value="Genomic_DNA"/>
</dbReference>
<evidence type="ECO:0000256" key="5">
    <source>
        <dbReference type="ARBA" id="ARBA00022496"/>
    </source>
</evidence>
<dbReference type="InterPro" id="IPR017871">
    <property type="entry name" value="ABC_transporter-like_CS"/>
</dbReference>
<keyword evidence="8" id="KW-0408">Iron</keyword>
<keyword evidence="3" id="KW-0813">Transport</keyword>
<dbReference type="InterPro" id="IPR003593">
    <property type="entry name" value="AAA+_ATPase"/>
</dbReference>
<dbReference type="Proteomes" id="UP000555393">
    <property type="component" value="Unassembled WGS sequence"/>
</dbReference>
<evidence type="ECO:0000256" key="3">
    <source>
        <dbReference type="ARBA" id="ARBA00022448"/>
    </source>
</evidence>
<proteinExistence type="inferred from homology"/>
<dbReference type="PROSITE" id="PS50893">
    <property type="entry name" value="ABC_TRANSPORTER_2"/>
    <property type="match status" value="1"/>
</dbReference>
<evidence type="ECO:0000256" key="1">
    <source>
        <dbReference type="ARBA" id="ARBA00004533"/>
    </source>
</evidence>
<dbReference type="AlphaFoldDB" id="A0A841LX70"/>
<dbReference type="GO" id="GO:0005524">
    <property type="term" value="F:ATP binding"/>
    <property type="evidence" value="ECO:0007669"/>
    <property type="project" value="UniProtKB-KW"/>
</dbReference>
<dbReference type="GO" id="GO:0015408">
    <property type="term" value="F:ABC-type ferric iron transporter activity"/>
    <property type="evidence" value="ECO:0007669"/>
    <property type="project" value="InterPro"/>
</dbReference>
<evidence type="ECO:0000256" key="8">
    <source>
        <dbReference type="ARBA" id="ARBA00023004"/>
    </source>
</evidence>
<evidence type="ECO:0000256" key="9">
    <source>
        <dbReference type="ARBA" id="ARBA00023065"/>
    </source>
</evidence>
<evidence type="ECO:0000313" key="13">
    <source>
        <dbReference type="Proteomes" id="UP000555393"/>
    </source>
</evidence>
<feature type="domain" description="ABC transporter" evidence="11">
    <location>
        <begin position="18"/>
        <end position="250"/>
    </location>
</feature>
<comment type="subcellular location">
    <subcellularLocation>
        <location evidence="1">Cell inner membrane</location>
    </subcellularLocation>
</comment>
<evidence type="ECO:0000313" key="12">
    <source>
        <dbReference type="EMBL" id="MBB6261936.1"/>
    </source>
</evidence>
<dbReference type="PROSITE" id="PS00211">
    <property type="entry name" value="ABC_TRANSPORTER_1"/>
    <property type="match status" value="1"/>
</dbReference>
<keyword evidence="5" id="KW-0410">Iron transport</keyword>
<dbReference type="PANTHER" id="PTHR42781">
    <property type="entry name" value="SPERMIDINE/PUTRESCINE IMPORT ATP-BINDING PROTEIN POTA"/>
    <property type="match status" value="1"/>
</dbReference>
<evidence type="ECO:0000259" key="11">
    <source>
        <dbReference type="PROSITE" id="PS50893"/>
    </source>
</evidence>
<keyword evidence="7 12" id="KW-0067">ATP-binding</keyword>
<dbReference type="InterPro" id="IPR027417">
    <property type="entry name" value="P-loop_NTPase"/>
</dbReference>
<name>A0A841LX70_9HYPH</name>
<evidence type="ECO:0000256" key="7">
    <source>
        <dbReference type="ARBA" id="ARBA00022840"/>
    </source>
</evidence>
<dbReference type="GO" id="GO:0016887">
    <property type="term" value="F:ATP hydrolysis activity"/>
    <property type="evidence" value="ECO:0007669"/>
    <property type="project" value="InterPro"/>
</dbReference>
<evidence type="ECO:0000256" key="10">
    <source>
        <dbReference type="ARBA" id="ARBA00023136"/>
    </source>
</evidence>
<dbReference type="RefSeq" id="WP_246431318.1">
    <property type="nucleotide sequence ID" value="NZ_JACIIU010000014.1"/>
</dbReference>
<keyword evidence="13" id="KW-1185">Reference proteome</keyword>
<organism evidence="12 13">
    <name type="scientific">Paenochrobactrum gallinarii</name>
    <dbReference type="NCBI Taxonomy" id="643673"/>
    <lineage>
        <taxon>Bacteria</taxon>
        <taxon>Pseudomonadati</taxon>
        <taxon>Pseudomonadota</taxon>
        <taxon>Alphaproteobacteria</taxon>
        <taxon>Hyphomicrobiales</taxon>
        <taxon>Brucellaceae</taxon>
        <taxon>Paenochrobactrum</taxon>
    </lineage>
</organism>
<reference evidence="12 13" key="1">
    <citation type="submission" date="2020-08" db="EMBL/GenBank/DDBJ databases">
        <title>Genomic Encyclopedia of Type Strains, Phase IV (KMG-IV): sequencing the most valuable type-strain genomes for metagenomic binning, comparative biology and taxonomic classification.</title>
        <authorList>
            <person name="Goeker M."/>
        </authorList>
    </citation>
    <scope>NUCLEOTIDE SEQUENCE [LARGE SCALE GENOMIC DNA]</scope>
    <source>
        <strain evidence="12 13">DSM 22336</strain>
    </source>
</reference>
<dbReference type="SUPFAM" id="SSF52540">
    <property type="entry name" value="P-loop containing nucleoside triphosphate hydrolases"/>
    <property type="match status" value="1"/>
</dbReference>
<protein>
    <submittedName>
        <fullName evidence="12">Iron(III) transport system ATP-binding protein</fullName>
    </submittedName>
</protein>
<evidence type="ECO:0000256" key="4">
    <source>
        <dbReference type="ARBA" id="ARBA00022475"/>
    </source>
</evidence>
<keyword evidence="10" id="KW-0472">Membrane</keyword>